<dbReference type="AlphaFoldDB" id="K1SAZ1"/>
<accession>K1SAZ1</accession>
<dbReference type="SUPFAM" id="SSF102114">
    <property type="entry name" value="Radical SAM enzymes"/>
    <property type="match status" value="1"/>
</dbReference>
<feature type="non-terminal residue" evidence="1">
    <location>
        <position position="107"/>
    </location>
</feature>
<evidence type="ECO:0000313" key="1">
    <source>
        <dbReference type="EMBL" id="EKC50940.1"/>
    </source>
</evidence>
<proteinExistence type="predicted"/>
<name>K1SAZ1_9ZZZZ</name>
<comment type="caution">
    <text evidence="1">The sequence shown here is derived from an EMBL/GenBank/DDBJ whole genome shotgun (WGS) entry which is preliminary data.</text>
</comment>
<protein>
    <submittedName>
        <fullName evidence="1">Radical SAM protein, family</fullName>
    </submittedName>
</protein>
<dbReference type="EMBL" id="AJWY01012086">
    <property type="protein sequence ID" value="EKC50940.1"/>
    <property type="molecule type" value="Genomic_DNA"/>
</dbReference>
<dbReference type="InterPro" id="IPR058240">
    <property type="entry name" value="rSAM_sf"/>
</dbReference>
<reference evidence="1" key="1">
    <citation type="journal article" date="2013" name="Environ. Microbiol.">
        <title>Microbiota from the distal guts of lean and obese adolescents exhibit partial functional redundancy besides clear differences in community structure.</title>
        <authorList>
            <person name="Ferrer M."/>
            <person name="Ruiz A."/>
            <person name="Lanza F."/>
            <person name="Haange S.B."/>
            <person name="Oberbach A."/>
            <person name="Till H."/>
            <person name="Bargiela R."/>
            <person name="Campoy C."/>
            <person name="Segura M.T."/>
            <person name="Richter M."/>
            <person name="von Bergen M."/>
            <person name="Seifert J."/>
            <person name="Suarez A."/>
        </authorList>
    </citation>
    <scope>NUCLEOTIDE SEQUENCE</scope>
</reference>
<sequence>METRVYSWGDGRPWHSYAAYCRRHFGGRVRKIAVDAGLSCPNRDGTIGSEGCTFCDNRAFTPSYCSPRKSLTRQIDEGIAFHAARGRDEGLCLVYFQPFSNTHAPVA</sequence>
<gene>
    <name evidence="1" type="ORF">LEA_17649</name>
</gene>
<organism evidence="1">
    <name type="scientific">human gut metagenome</name>
    <dbReference type="NCBI Taxonomy" id="408170"/>
    <lineage>
        <taxon>unclassified sequences</taxon>
        <taxon>metagenomes</taxon>
        <taxon>organismal metagenomes</taxon>
    </lineage>
</organism>